<keyword evidence="4 7" id="KW-0732">Signal</keyword>
<feature type="signal peptide" evidence="7">
    <location>
        <begin position="1"/>
        <end position="27"/>
    </location>
</feature>
<dbReference type="Pfam" id="PF03777">
    <property type="entry name" value="ChpA-C"/>
    <property type="match status" value="1"/>
</dbReference>
<dbReference type="Proteomes" id="UP001592582">
    <property type="component" value="Unassembled WGS sequence"/>
</dbReference>
<dbReference type="PROSITE" id="PS51884">
    <property type="entry name" value="CHAPLIN"/>
    <property type="match status" value="1"/>
</dbReference>
<keyword evidence="3" id="KW-0964">Secreted</keyword>
<organism evidence="9 10">
    <name type="scientific">Streptacidiphilus alkalitolerans</name>
    <dbReference type="NCBI Taxonomy" id="3342712"/>
    <lineage>
        <taxon>Bacteria</taxon>
        <taxon>Bacillati</taxon>
        <taxon>Actinomycetota</taxon>
        <taxon>Actinomycetes</taxon>
        <taxon>Kitasatosporales</taxon>
        <taxon>Streptomycetaceae</taxon>
        <taxon>Streptacidiphilus</taxon>
    </lineage>
</organism>
<evidence type="ECO:0000256" key="5">
    <source>
        <dbReference type="ARBA" id="ARBA00022889"/>
    </source>
</evidence>
<evidence type="ECO:0000256" key="6">
    <source>
        <dbReference type="ARBA" id="ARBA00023087"/>
    </source>
</evidence>
<keyword evidence="6" id="KW-0034">Amyloid</keyword>
<dbReference type="EMBL" id="JBHEZX010000019">
    <property type="protein sequence ID" value="MFC1413905.1"/>
    <property type="molecule type" value="Genomic_DNA"/>
</dbReference>
<proteinExistence type="predicted"/>
<feature type="chain" id="PRO_5046751763" evidence="7">
    <location>
        <begin position="28"/>
        <end position="121"/>
    </location>
</feature>
<keyword evidence="10" id="KW-1185">Reference proteome</keyword>
<gene>
    <name evidence="9" type="ORF">ACEZDG_32055</name>
</gene>
<evidence type="ECO:0000256" key="3">
    <source>
        <dbReference type="ARBA" id="ARBA00022525"/>
    </source>
</evidence>
<keyword evidence="2" id="KW-0134">Cell wall</keyword>
<feature type="domain" description="Chaplin" evidence="8">
    <location>
        <begin position="38"/>
        <end position="78"/>
    </location>
</feature>
<evidence type="ECO:0000256" key="2">
    <source>
        <dbReference type="ARBA" id="ARBA00022512"/>
    </source>
</evidence>
<evidence type="ECO:0000313" key="10">
    <source>
        <dbReference type="Proteomes" id="UP001592582"/>
    </source>
</evidence>
<name>A0ABV6VJJ0_9ACTN</name>
<accession>A0ABV6VJJ0</accession>
<keyword evidence="5" id="KW-0130">Cell adhesion</keyword>
<dbReference type="RefSeq" id="WP_380516540.1">
    <property type="nucleotide sequence ID" value="NZ_JBHEZX010000019.1"/>
</dbReference>
<evidence type="ECO:0000313" key="9">
    <source>
        <dbReference type="EMBL" id="MFC1413905.1"/>
    </source>
</evidence>
<protein>
    <submittedName>
        <fullName evidence="9">Chaplin</fullName>
    </submittedName>
</protein>
<evidence type="ECO:0000256" key="7">
    <source>
        <dbReference type="SAM" id="SignalP"/>
    </source>
</evidence>
<dbReference type="InterPro" id="IPR005528">
    <property type="entry name" value="ChpA-H"/>
</dbReference>
<reference evidence="9 10" key="1">
    <citation type="submission" date="2024-09" db="EMBL/GenBank/DDBJ databases">
        <authorList>
            <person name="Lee S.D."/>
        </authorList>
    </citation>
    <scope>NUCLEOTIDE SEQUENCE [LARGE SCALE GENOMIC DNA]</scope>
    <source>
        <strain evidence="9 10">N1-1</strain>
    </source>
</reference>
<evidence type="ECO:0000256" key="1">
    <source>
        <dbReference type="ARBA" id="ARBA00004191"/>
    </source>
</evidence>
<evidence type="ECO:0000256" key="4">
    <source>
        <dbReference type="ARBA" id="ARBA00022729"/>
    </source>
</evidence>
<comment type="caution">
    <text evidence="9">The sequence shown here is derived from an EMBL/GenBank/DDBJ whole genome shotgun (WGS) entry which is preliminary data.</text>
</comment>
<evidence type="ECO:0000259" key="8">
    <source>
        <dbReference type="PROSITE" id="PS51884"/>
    </source>
</evidence>
<comment type="subcellular location">
    <subcellularLocation>
        <location evidence="1">Secreted</location>
        <location evidence="1">Cell wall</location>
    </subcellularLocation>
</comment>
<sequence>MRSVSKAGFLLSAAGALLIAGAGAASADSSAYGAAFDSPGVLSGNVIQIPVDVPVNICGNSVNVVGALNPAFGNSCSNGGGDQQTAPMHTWHVTGWDHHHGWLLQGWHHEHQDNTADCDGS</sequence>